<sequence>MVKKLALGSLVGGLLAAALTAVHYAASFLIGTSFIPFDFFNWMVRVLPGDLITFGIDMMIDTMLALGLSVVDLAKTAERVSAVLQFVTMLLLVGALLFAIWHLRKARRPRLAGLIAGAVIGLPLLTISQSIAQLGISSLLNGLWLLLSFLLWGWLMGLAYGRLFSTEPKAEIVVEAPPANVQVINRRKFLVQLGASTAVITVAGTGIGAALSRAERARLAAGGASILSGDGAAIRFPNANDPVMPVPGTRPEYTPIADHYQVFLQTEPTIIEEAEWVLPIGGMVSNPRMFTLQQFRDEFESFDQYVTLTCISGRVGTGLIGTTKWTGVSAQDVLEAVGVQPEAKYLFITSGDGFYETIDLELIRNDRRIMFCYAWDDKLLPKDHGFPLRIWIPDLYGMKQPKWITGIEVTDVDQPGYWVERNWDKVARVKAASTIHTVAVDNIGAANGQQVIPIGGAAYAGARGIGSVEIRVDGGDWQSAQLRAPLSETTWVIWRYEWPFTEGEHLFEVRCTEADGTPQIEEAQTARPDGSSGIHSFEAAV</sequence>
<dbReference type="GO" id="GO:0008482">
    <property type="term" value="F:sulfite oxidase activity"/>
    <property type="evidence" value="ECO:0007669"/>
    <property type="project" value="TreeGrafter"/>
</dbReference>
<name>A0A3B0UWX7_9ZZZZ</name>
<dbReference type="SUPFAM" id="SSF56524">
    <property type="entry name" value="Oxidoreductase molybdopterin-binding domain"/>
    <property type="match status" value="1"/>
</dbReference>
<dbReference type="InterPro" id="IPR014756">
    <property type="entry name" value="Ig_E-set"/>
</dbReference>
<keyword evidence="1" id="KW-0472">Membrane</keyword>
<feature type="transmembrane region" description="Helical" evidence="1">
    <location>
        <begin position="109"/>
        <end position="127"/>
    </location>
</feature>
<evidence type="ECO:0000313" key="3">
    <source>
        <dbReference type="EMBL" id="VAW30932.1"/>
    </source>
</evidence>
<dbReference type="EMBL" id="UOEU01000114">
    <property type="protein sequence ID" value="VAW30932.1"/>
    <property type="molecule type" value="Genomic_DNA"/>
</dbReference>
<proteinExistence type="predicted"/>
<dbReference type="GO" id="GO:0006790">
    <property type="term" value="P:sulfur compound metabolic process"/>
    <property type="evidence" value="ECO:0007669"/>
    <property type="project" value="TreeGrafter"/>
</dbReference>
<dbReference type="GO" id="GO:0020037">
    <property type="term" value="F:heme binding"/>
    <property type="evidence" value="ECO:0007669"/>
    <property type="project" value="TreeGrafter"/>
</dbReference>
<dbReference type="PANTHER" id="PTHR19372:SF7">
    <property type="entry name" value="SULFITE OXIDASE, MITOCHONDRIAL"/>
    <property type="match status" value="1"/>
</dbReference>
<evidence type="ECO:0000256" key="1">
    <source>
        <dbReference type="SAM" id="Phobius"/>
    </source>
</evidence>
<feature type="domain" description="Oxidoreductase molybdopterin-binding" evidence="2">
    <location>
        <begin position="270"/>
        <end position="418"/>
    </location>
</feature>
<dbReference type="PANTHER" id="PTHR19372">
    <property type="entry name" value="SULFITE REDUCTASE"/>
    <property type="match status" value="1"/>
</dbReference>
<feature type="transmembrane region" description="Helical" evidence="1">
    <location>
        <begin position="83"/>
        <end position="103"/>
    </location>
</feature>
<feature type="transmembrane region" description="Helical" evidence="1">
    <location>
        <begin position="189"/>
        <end position="211"/>
    </location>
</feature>
<feature type="transmembrane region" description="Helical" evidence="1">
    <location>
        <begin position="139"/>
        <end position="160"/>
    </location>
</feature>
<keyword evidence="1" id="KW-0812">Transmembrane</keyword>
<gene>
    <name evidence="3" type="ORF">MNBD_CHLOROFLEXI01-1258</name>
</gene>
<evidence type="ECO:0000259" key="2">
    <source>
        <dbReference type="Pfam" id="PF00174"/>
    </source>
</evidence>
<dbReference type="AlphaFoldDB" id="A0A3B0UWX7"/>
<accession>A0A3B0UWX7</accession>
<dbReference type="Gene3D" id="3.90.420.10">
    <property type="entry name" value="Oxidoreductase, molybdopterin-binding domain"/>
    <property type="match status" value="1"/>
</dbReference>
<dbReference type="SUPFAM" id="SSF81296">
    <property type="entry name" value="E set domains"/>
    <property type="match status" value="1"/>
</dbReference>
<dbReference type="Pfam" id="PF00174">
    <property type="entry name" value="Oxidored_molyb"/>
    <property type="match status" value="1"/>
</dbReference>
<feature type="transmembrane region" description="Helical" evidence="1">
    <location>
        <begin position="51"/>
        <end position="71"/>
    </location>
</feature>
<protein>
    <recommendedName>
        <fullName evidence="2">Oxidoreductase molybdopterin-binding domain-containing protein</fullName>
    </recommendedName>
</protein>
<dbReference type="InterPro" id="IPR036374">
    <property type="entry name" value="OxRdtase_Mopterin-bd_sf"/>
</dbReference>
<dbReference type="InterPro" id="IPR000572">
    <property type="entry name" value="OxRdtase_Mopterin-bd_dom"/>
</dbReference>
<organism evidence="3">
    <name type="scientific">hydrothermal vent metagenome</name>
    <dbReference type="NCBI Taxonomy" id="652676"/>
    <lineage>
        <taxon>unclassified sequences</taxon>
        <taxon>metagenomes</taxon>
        <taxon>ecological metagenomes</taxon>
    </lineage>
</organism>
<dbReference type="GO" id="GO:0043546">
    <property type="term" value="F:molybdopterin cofactor binding"/>
    <property type="evidence" value="ECO:0007669"/>
    <property type="project" value="TreeGrafter"/>
</dbReference>
<keyword evidence="1" id="KW-1133">Transmembrane helix</keyword>
<reference evidence="3" key="1">
    <citation type="submission" date="2018-06" db="EMBL/GenBank/DDBJ databases">
        <authorList>
            <person name="Zhirakovskaya E."/>
        </authorList>
    </citation>
    <scope>NUCLEOTIDE SEQUENCE</scope>
</reference>
<dbReference type="Gene3D" id="2.60.40.650">
    <property type="match status" value="1"/>
</dbReference>